<feature type="transmembrane region" description="Helical" evidence="2">
    <location>
        <begin position="22"/>
        <end position="44"/>
    </location>
</feature>
<protein>
    <submittedName>
        <fullName evidence="3">Uncharacterized protein</fullName>
    </submittedName>
</protein>
<keyword evidence="2" id="KW-1133">Transmembrane helix</keyword>
<keyword evidence="4" id="KW-1185">Reference proteome</keyword>
<evidence type="ECO:0000313" key="3">
    <source>
        <dbReference type="EMBL" id="KAL1896330.1"/>
    </source>
</evidence>
<feature type="region of interest" description="Disordered" evidence="1">
    <location>
        <begin position="227"/>
        <end position="277"/>
    </location>
</feature>
<reference evidence="3 4" key="1">
    <citation type="journal article" date="2024" name="IMA Fungus">
        <title>IMA Genome - F19 : A genome assembly and annotation guide to empower mycologists, including annotated draft genome sequences of Ceratocystis pirilliformis, Diaporthe australafricana, Fusarium ophioides, Paecilomyces lecythidis, and Sporothrix stenoceras.</title>
        <authorList>
            <person name="Aylward J."/>
            <person name="Wilson A.M."/>
            <person name="Visagie C.M."/>
            <person name="Spraker J."/>
            <person name="Barnes I."/>
            <person name="Buitendag C."/>
            <person name="Ceriani C."/>
            <person name="Del Mar Angel L."/>
            <person name="du Plessis D."/>
            <person name="Fuchs T."/>
            <person name="Gasser K."/>
            <person name="Kramer D."/>
            <person name="Li W."/>
            <person name="Munsamy K."/>
            <person name="Piso A."/>
            <person name="Price J.L."/>
            <person name="Sonnekus B."/>
            <person name="Thomas C."/>
            <person name="van der Nest A."/>
            <person name="van Dijk A."/>
            <person name="van Heerden A."/>
            <person name="van Vuuren N."/>
            <person name="Yilmaz N."/>
            <person name="Duong T.A."/>
            <person name="van der Merwe N.A."/>
            <person name="Wingfield M.J."/>
            <person name="Wingfield B.D."/>
        </authorList>
    </citation>
    <scope>NUCLEOTIDE SEQUENCE [LARGE SCALE GENOMIC DNA]</scope>
    <source>
        <strain evidence="3 4">CMW 5346</strain>
    </source>
</reference>
<name>A0ABR3Z7K6_9PEZI</name>
<sequence>MSSAATMIIGFEDDGPMTKADWIVLGVFVGIIGAIVAVGLLGIFCKCNCCGIPWLVGKIFKGIFWIIGTIFKTIFYIIGSILGVIAGTLYFIAKGTFNLGKWLHNKIEAGVRVVLCLPLKKKKVNDVDNNNNNDPEMGQVQHNEGFAEHAAGAGLLPNLNLQKPEPVVVAKPKAKPAKPIQPVRPSHAGIIAPRIAHLAVDRDIAYRAARRRSAGDLYDQDLVAAPNNNINNDDRVENRFALPESDDESESPPPLTDGDDDSLISTTARDDGRAHSL</sequence>
<evidence type="ECO:0000256" key="1">
    <source>
        <dbReference type="SAM" id="MobiDB-lite"/>
    </source>
</evidence>
<feature type="compositionally biased region" description="Basic and acidic residues" evidence="1">
    <location>
        <begin position="268"/>
        <end position="277"/>
    </location>
</feature>
<evidence type="ECO:0000256" key="2">
    <source>
        <dbReference type="SAM" id="Phobius"/>
    </source>
</evidence>
<accession>A0ABR3Z7K6</accession>
<proteinExistence type="predicted"/>
<comment type="caution">
    <text evidence="3">The sequence shown here is derived from an EMBL/GenBank/DDBJ whole genome shotgun (WGS) entry which is preliminary data.</text>
</comment>
<keyword evidence="2" id="KW-0472">Membrane</keyword>
<evidence type="ECO:0000313" key="4">
    <source>
        <dbReference type="Proteomes" id="UP001583186"/>
    </source>
</evidence>
<keyword evidence="2" id="KW-0812">Transmembrane</keyword>
<gene>
    <name evidence="3" type="ORF">Sste5346_004714</name>
</gene>
<dbReference type="EMBL" id="JAWCUI010000023">
    <property type="protein sequence ID" value="KAL1896330.1"/>
    <property type="molecule type" value="Genomic_DNA"/>
</dbReference>
<dbReference type="Proteomes" id="UP001583186">
    <property type="component" value="Unassembled WGS sequence"/>
</dbReference>
<feature type="transmembrane region" description="Helical" evidence="2">
    <location>
        <begin position="74"/>
        <end position="93"/>
    </location>
</feature>
<organism evidence="3 4">
    <name type="scientific">Sporothrix stenoceras</name>
    <dbReference type="NCBI Taxonomy" id="5173"/>
    <lineage>
        <taxon>Eukaryota</taxon>
        <taxon>Fungi</taxon>
        <taxon>Dikarya</taxon>
        <taxon>Ascomycota</taxon>
        <taxon>Pezizomycotina</taxon>
        <taxon>Sordariomycetes</taxon>
        <taxon>Sordariomycetidae</taxon>
        <taxon>Ophiostomatales</taxon>
        <taxon>Ophiostomataceae</taxon>
        <taxon>Sporothrix</taxon>
    </lineage>
</organism>